<evidence type="ECO:0000256" key="2">
    <source>
        <dbReference type="ARBA" id="ARBA00022525"/>
    </source>
</evidence>
<dbReference type="EMBL" id="QSGO01000004">
    <property type="protein sequence ID" value="RHB36446.1"/>
    <property type="molecule type" value="Genomic_DNA"/>
</dbReference>
<dbReference type="RefSeq" id="WP_122201200.1">
    <property type="nucleotide sequence ID" value="NZ_CABJFV010000004.1"/>
</dbReference>
<dbReference type="NCBIfam" id="TIGR03696">
    <property type="entry name" value="Rhs_assc_core"/>
    <property type="match status" value="1"/>
</dbReference>
<dbReference type="InterPro" id="IPR003284">
    <property type="entry name" value="Sal_SpvB"/>
</dbReference>
<evidence type="ECO:0000256" key="5">
    <source>
        <dbReference type="ARBA" id="ARBA00023026"/>
    </source>
</evidence>
<dbReference type="GO" id="GO:0005737">
    <property type="term" value="C:cytoplasm"/>
    <property type="evidence" value="ECO:0007669"/>
    <property type="project" value="InterPro"/>
</dbReference>
<keyword evidence="6" id="KW-0472">Membrane</keyword>
<dbReference type="NCBIfam" id="TIGR01643">
    <property type="entry name" value="YD_repeat_2x"/>
    <property type="match status" value="1"/>
</dbReference>
<proteinExistence type="predicted"/>
<evidence type="ECO:0000313" key="9">
    <source>
        <dbReference type="Proteomes" id="UP000284379"/>
    </source>
</evidence>
<reference evidence="8 9" key="1">
    <citation type="submission" date="2018-08" db="EMBL/GenBank/DDBJ databases">
        <title>A genome reference for cultivated species of the human gut microbiota.</title>
        <authorList>
            <person name="Zou Y."/>
            <person name="Xue W."/>
            <person name="Luo G."/>
        </authorList>
    </citation>
    <scope>NUCLEOTIDE SEQUENCE [LARGE SCALE GENOMIC DNA]</scope>
    <source>
        <strain evidence="8 9">AM40-30BH</strain>
    </source>
</reference>
<keyword evidence="3" id="KW-0732">Signal</keyword>
<evidence type="ECO:0000259" key="7">
    <source>
        <dbReference type="Pfam" id="PF25023"/>
    </source>
</evidence>
<keyword evidence="6" id="KW-0812">Transmembrane</keyword>
<dbReference type="InterPro" id="IPR050708">
    <property type="entry name" value="T6SS_VgrG/RHS"/>
</dbReference>
<dbReference type="Gene3D" id="2.130.10.130">
    <property type="entry name" value="Integrin alpha, N-terminal"/>
    <property type="match status" value="1"/>
</dbReference>
<dbReference type="Gene3D" id="2.180.10.10">
    <property type="entry name" value="RHS repeat-associated core"/>
    <property type="match status" value="1"/>
</dbReference>
<dbReference type="Proteomes" id="UP000284379">
    <property type="component" value="Unassembled WGS sequence"/>
</dbReference>
<dbReference type="InterPro" id="IPR028994">
    <property type="entry name" value="Integrin_alpha_N"/>
</dbReference>
<dbReference type="SUPFAM" id="SSF69318">
    <property type="entry name" value="Integrin alpha N-terminal domain"/>
    <property type="match status" value="1"/>
</dbReference>
<protein>
    <recommendedName>
        <fullName evidence="7">Teneurin-like YD-shell domain-containing protein</fullName>
    </recommendedName>
</protein>
<keyword evidence="2" id="KW-0964">Secreted</keyword>
<feature type="transmembrane region" description="Helical" evidence="6">
    <location>
        <begin position="2102"/>
        <end position="2122"/>
    </location>
</feature>
<evidence type="ECO:0000256" key="4">
    <source>
        <dbReference type="ARBA" id="ARBA00022737"/>
    </source>
</evidence>
<keyword evidence="4" id="KW-0677">Repeat</keyword>
<evidence type="ECO:0000256" key="6">
    <source>
        <dbReference type="SAM" id="Phobius"/>
    </source>
</evidence>
<keyword evidence="5" id="KW-0843">Virulence</keyword>
<evidence type="ECO:0000256" key="1">
    <source>
        <dbReference type="ARBA" id="ARBA00004613"/>
    </source>
</evidence>
<gene>
    <name evidence="8" type="ORF">DW888_07375</name>
</gene>
<accession>A0A413VS76</accession>
<organism evidence="8 9">
    <name type="scientific">Bacteroides nordii</name>
    <dbReference type="NCBI Taxonomy" id="291645"/>
    <lineage>
        <taxon>Bacteria</taxon>
        <taxon>Pseudomonadati</taxon>
        <taxon>Bacteroidota</taxon>
        <taxon>Bacteroidia</taxon>
        <taxon>Bacteroidales</taxon>
        <taxon>Bacteroidaceae</taxon>
        <taxon>Bacteroides</taxon>
    </lineage>
</organism>
<dbReference type="Pfam" id="PF03534">
    <property type="entry name" value="SpvB"/>
    <property type="match status" value="1"/>
</dbReference>
<comment type="subcellular location">
    <subcellularLocation>
        <location evidence="1">Secreted</location>
    </subcellularLocation>
</comment>
<dbReference type="InterPro" id="IPR022385">
    <property type="entry name" value="Rhs_assc_core"/>
</dbReference>
<dbReference type="InterPro" id="IPR056823">
    <property type="entry name" value="TEN-like_YD-shell"/>
</dbReference>
<keyword evidence="6" id="KW-1133">Transmembrane helix</keyword>
<feature type="transmembrane region" description="Helical" evidence="6">
    <location>
        <begin position="2022"/>
        <end position="2043"/>
    </location>
</feature>
<dbReference type="InterPro" id="IPR006530">
    <property type="entry name" value="YD"/>
</dbReference>
<dbReference type="GO" id="GO:0005576">
    <property type="term" value="C:extracellular region"/>
    <property type="evidence" value="ECO:0007669"/>
    <property type="project" value="UniProtKB-SubCell"/>
</dbReference>
<feature type="domain" description="Teneurin-like YD-shell" evidence="7">
    <location>
        <begin position="1714"/>
        <end position="2010"/>
    </location>
</feature>
<feature type="transmembrane region" description="Helical" evidence="6">
    <location>
        <begin position="2055"/>
        <end position="2082"/>
    </location>
</feature>
<dbReference type="InterPro" id="IPR013517">
    <property type="entry name" value="FG-GAP"/>
</dbReference>
<dbReference type="PANTHER" id="PTHR32305">
    <property type="match status" value="1"/>
</dbReference>
<dbReference type="PANTHER" id="PTHR32305:SF15">
    <property type="entry name" value="PROTEIN RHSA-RELATED"/>
    <property type="match status" value="1"/>
</dbReference>
<dbReference type="Pfam" id="PF13517">
    <property type="entry name" value="FG-GAP_3"/>
    <property type="match status" value="1"/>
</dbReference>
<comment type="caution">
    <text evidence="8">The sequence shown here is derived from an EMBL/GenBank/DDBJ whole genome shotgun (WGS) entry which is preliminary data.</text>
</comment>
<evidence type="ECO:0000256" key="3">
    <source>
        <dbReference type="ARBA" id="ARBA00022729"/>
    </source>
</evidence>
<name>A0A413VS76_9BACE</name>
<dbReference type="Pfam" id="PF25023">
    <property type="entry name" value="TEN_YD-shell"/>
    <property type="match status" value="2"/>
</dbReference>
<sequence>MKTYISIILSVLLFPTVVYGQIGNTIATPIVTGTYNTGFEYTDLINTTDFTDNYAGCPTNDVYYKFTLNAMMEVTIYHCDSYPYLNLSNTYISLLDASGNLITYNEHNGPEICGEPQQNFIKKDLDPGTYYVVTEGYSENGLIQTHISGEPKFKLDIDRVTISMFIGEFSRSYKYSSIQNSAYLTSQHPGSPSNDIFYKFAITRRMNVTITHCGSELDYTCMYLLNSFGSTIVHNDGYSGDGQCSSIYHAFIQRSLEPGTYYIVSEGNNCSGSITTNVTFFAPDDSDYTDVPSAYSTEPEEVGGIGGSLDVSPTGGAIYSIPIKVPQGVGGLQPSLSILYNSQSGNGIVGWGCNLSSVSAITRGPKTVYHDGVAAGMTFSADEAYYMDGKRLIYHSGAVGQEGAIYYPESDPFTKVIVHGTYNSTVANTWFEVKSPDGKIYYYGNTPGARQSYTAGGSPKIYAWYLDYVEDPLGNYMNYTYNQWNYYMYPGSITYGKNKNGSNSLLNKITFHYEIRSNDPQPFVIEGVKGIMNYRLIGISCETGSSVYRRYYLQYDTNSDGSGTEFSRLTNVTEKNGNGEALKPVELTWSYLPGMSNAPVSPQVNAASVYPAVAFSEQKFIAGDFNGDGLTDMMGIAPVQIPTGSGSWTGDTYAYIYWASLNSNGNVQFATGTNYRLGPGFELGDMQEQKAGTSVLDFDGDGLNEFVVPHVSINNNWKQIGFYVYGNTVQGVYGYDLQNSSEMPAYATGDFNNDGKGDIIFIEKGHNPDKYPGEIITFNSGKIAFNLTMPSAPDEIFVSDLNGNGLQDLMVIYNGGYIIFWNQGNGITETTFSDAKRTTGTNIYNVNMIRSGDFNGDGLMDILMNNTDDSKWYFALNNGNGTFTKSQACTLDIYDQSFTDKDSDNHNQRFNCNVYDFDFDGKSDVVITKAMYKKKSDITGSWGEFTKTHTYWMRSTGNRLTQMRYATSNIEDDALSSRYMVGDFNGDGQAELMNFGYNCYSSSNATGNPEWRLYGNRGYEYNNNCGKVISATGDYGSITTIDYTSLTDGHIYTKGLGSSYPIVDCTLPLHVVECVTTDYNYKAGIVNLQRTYTHYRYKGLKLHLQGKGMLGLSSMTAENTSLGTVSESGVKAWNTSYYIPSATYTKHTVGGSTAETNVTFTIVDKGSKKYFAYPATTIEKDLDNHTITTTRQFNTTYGYITQEKTVYDNDNTMYHTVQYSNYTLAGKAYHPGLITKIQKHKDDASPFIQKTQITYDIPFGYQTQIIENNASNLRLVTNSRCDTWGNLFISSKSGIGVSTPIQYYEYDATKRFVTKSYTSSPLSSVITYTYDIWGNVLSENDESDPSNILTTTHTYDGWGKKTSTTFPDGTKETYLRGWNNNLDKRFFTLTQATGKPWVKTWYDSRGREVLVESIGPGGINKSGISIKQSTTYNIKNQVTKKQIQTGDLTTTEEYTYDGRGRVLTQANSTGQSISYTYGDRSISTTTNGRTTTKVYDAWDGVKSVIDPISSITYTYSSVGSPAKITTGGVDFTMTYNDVGRQKTLTDPNAGTTTYTYDAAGRVKTQVDGKNKTTTNTYDILGRLTSTVIDGVSTTYTYGTSGSSFARLTKEQTGNNSISYTYDDYGRIDVENRQVDGTEALAFTYSYNNKVQLSTITYPGDFTVSHFYDAYGNLNHVTKGTPESQTDVWMLLSNTGTITSSMLGSEHVIATKTLNSQGLLTNQNVSNTYTNTVFHNMDYVFDGATGNLTSRTGMIPQMESFTYDHADRLTEVREGNSTAMSMGYHLNGNITSKTGLGSYSYGGKPHAISTVDNTSGLVSGNLQNIAYTAFNKVSSISETVGSDNYLLNITYGPDRQRWKSVLKKNNIVTRTTVYAGDYEKITENGTTKGLYYISGDDGLVAVCVKEPGQSDKTYYAYKDHLGSIMTLADISGDEVFKASYDVWGKRTVTNNTFKFHRGYTGHEHLDEFQLIDMNGRMYDPLLARFLSPDPFVQMPDFSQSFNRYSYALNNPFSYVDPSGELPLLAWIGIGIATSIGGYSGYTIAEAKGYDLGNWQTWGYMLGGAAIGGVSGYMGVTIAAGGGFMANTMGIMYSSVYNSMGMSMLSGGMITPSISFGVTSYNFGTGEWGYLGKKGNKWYENMGYGFGALANLTDVISLFGGGINADLIVEKKDAISHSALVNESAEINVSVGPYTELGEGIDMAALKNKTSTIKELSRTMKGKIWENHANDGAGWKVSINNVNEKILSKLSESLQLKMDNQTLMWNLLGKSCVGYTSKALWSVGIPSLGGIHPYWLQLQMITRQVGIYSSPYLYQIP</sequence>
<evidence type="ECO:0000313" key="8">
    <source>
        <dbReference type="EMBL" id="RHB36446.1"/>
    </source>
</evidence>
<feature type="domain" description="Teneurin-like YD-shell" evidence="7">
    <location>
        <begin position="1531"/>
        <end position="1703"/>
    </location>
</feature>